<proteinExistence type="predicted"/>
<dbReference type="AlphaFoldDB" id="A0A1E1J9F6"/>
<protein>
    <submittedName>
        <fullName evidence="1">Uncharacterized protein</fullName>
    </submittedName>
</protein>
<sequence length="69" mass="7194">MRYTGTPSASTMSYAGVRFTLRTHCTAGMVSQPTTSGPMARRCSATHSAACATAALSARRFPPELANVA</sequence>
<dbReference type="EMBL" id="CALQ01002000">
    <property type="protein sequence ID" value="CCM20263.1"/>
    <property type="molecule type" value="Genomic_DNA"/>
</dbReference>
<accession>A0A1E1J9F6</accession>
<organism evidence="1">
    <name type="scientific">Leishmania guyanensis</name>
    <dbReference type="NCBI Taxonomy" id="5670"/>
    <lineage>
        <taxon>Eukaryota</taxon>
        <taxon>Discoba</taxon>
        <taxon>Euglenozoa</taxon>
        <taxon>Kinetoplastea</taxon>
        <taxon>Metakinetoplastina</taxon>
        <taxon>Trypanosomatida</taxon>
        <taxon>Trypanosomatidae</taxon>
        <taxon>Leishmaniinae</taxon>
        <taxon>Leishmania</taxon>
        <taxon>Leishmania guyanensis species complex</taxon>
    </lineage>
</organism>
<evidence type="ECO:0000313" key="1">
    <source>
        <dbReference type="EMBL" id="CCM20263.1"/>
    </source>
</evidence>
<reference evidence="1" key="1">
    <citation type="submission" date="2012-08" db="EMBL/GenBank/DDBJ databases">
        <title>Comparative genomics of metastatic and non-metastatic Leishmania guyanensis provides insights into polygenic factors involved in Leishmania RNA virus infection.</title>
        <authorList>
            <person name="Smith D."/>
            <person name="Hertz-Fowler C."/>
            <person name="Martin R."/>
            <person name="Dickens N."/>
            <person name="Fasel N."/>
            <person name="Falquet L."/>
            <person name="Beverley S."/>
            <person name="Zangger H."/>
            <person name="Calderon-Copete S."/>
            <person name="Mottram J."/>
            <person name="Xenarios I."/>
        </authorList>
    </citation>
    <scope>NUCLEOTIDE SEQUENCE</scope>
    <source>
        <strain evidence="1">MHOM/BR/75/M4147/SSU:IR2SAT-LUC</strain>
    </source>
</reference>
<gene>
    <name evidence="1" type="ORF">BN36_NA77610</name>
</gene>
<name>A0A1E1J9F6_LEIGU</name>